<proteinExistence type="predicted"/>
<dbReference type="Proteomes" id="UP000800093">
    <property type="component" value="Unassembled WGS sequence"/>
</dbReference>
<organism evidence="1 2">
    <name type="scientific">Lojkania enalia</name>
    <dbReference type="NCBI Taxonomy" id="147567"/>
    <lineage>
        <taxon>Eukaryota</taxon>
        <taxon>Fungi</taxon>
        <taxon>Dikarya</taxon>
        <taxon>Ascomycota</taxon>
        <taxon>Pezizomycotina</taxon>
        <taxon>Dothideomycetes</taxon>
        <taxon>Pleosporomycetidae</taxon>
        <taxon>Pleosporales</taxon>
        <taxon>Pleosporales incertae sedis</taxon>
        <taxon>Lojkania</taxon>
    </lineage>
</organism>
<dbReference type="AlphaFoldDB" id="A0A9P4TQ79"/>
<evidence type="ECO:0000313" key="1">
    <source>
        <dbReference type="EMBL" id="KAF2269275.1"/>
    </source>
</evidence>
<dbReference type="OrthoDB" id="8954335at2759"/>
<comment type="caution">
    <text evidence="1">The sequence shown here is derived from an EMBL/GenBank/DDBJ whole genome shotgun (WGS) entry which is preliminary data.</text>
</comment>
<evidence type="ECO:0000313" key="2">
    <source>
        <dbReference type="Proteomes" id="UP000800093"/>
    </source>
</evidence>
<keyword evidence="2" id="KW-1185">Reference proteome</keyword>
<gene>
    <name evidence="1" type="ORF">CC78DRAFT_575378</name>
</gene>
<protein>
    <submittedName>
        <fullName evidence="1">Uncharacterized protein</fullName>
    </submittedName>
</protein>
<name>A0A9P4TQ79_9PLEO</name>
<sequence length="99" mass="10875">MLDTVKNSVSRNSVAMLTISTDLNTAWTQDYGIWPAMIDGKKWRFVDALRFGAVDGNNLDIPENMKSSFLAIGSSTTIVGVLLHDSMKDHGEADQLKTT</sequence>
<dbReference type="EMBL" id="ML986583">
    <property type="protein sequence ID" value="KAF2269275.1"/>
    <property type="molecule type" value="Genomic_DNA"/>
</dbReference>
<accession>A0A9P4TQ79</accession>
<reference evidence="2" key="1">
    <citation type="journal article" date="2020" name="Stud. Mycol.">
        <title>101 Dothideomycetes genomes: A test case for predicting lifestyles and emergence of pathogens.</title>
        <authorList>
            <person name="Haridas S."/>
            <person name="Albert R."/>
            <person name="Binder M."/>
            <person name="Bloem J."/>
            <person name="LaButti K."/>
            <person name="Salamov A."/>
            <person name="Andreopoulos B."/>
            <person name="Baker S."/>
            <person name="Barry K."/>
            <person name="Bills G."/>
            <person name="Bluhm B."/>
            <person name="Cannon C."/>
            <person name="Castanera R."/>
            <person name="Culley D."/>
            <person name="Daum C."/>
            <person name="Ezra D."/>
            <person name="Gonzalez J."/>
            <person name="Henrissat B."/>
            <person name="Kuo A."/>
            <person name="Liang C."/>
            <person name="Lipzen A."/>
            <person name="Lutzoni F."/>
            <person name="Magnuson J."/>
            <person name="Mondo S."/>
            <person name="Nolan M."/>
            <person name="Ohm R."/>
            <person name="Pangilinan J."/>
            <person name="Park H.-J."/>
            <person name="Ramirez L."/>
            <person name="Alfaro M."/>
            <person name="Sun H."/>
            <person name="Tritt A."/>
            <person name="Yoshinaga Y."/>
            <person name="Zwiers L.-H."/>
            <person name="Turgeon B."/>
            <person name="Goodwin S."/>
            <person name="Spatafora J."/>
            <person name="Crous P."/>
            <person name="Grigoriev I."/>
        </authorList>
    </citation>
    <scope>NUCLEOTIDE SEQUENCE [LARGE SCALE GENOMIC DNA]</scope>
    <source>
        <strain evidence="2">CBS 304.66</strain>
    </source>
</reference>